<dbReference type="InterPro" id="IPR022571">
    <property type="entry name" value="Mg_chelatase_H_N"/>
</dbReference>
<keyword evidence="3" id="KW-0602">Photosynthesis</keyword>
<evidence type="ECO:0000256" key="5">
    <source>
        <dbReference type="ARBA" id="ARBA00022741"/>
    </source>
</evidence>
<evidence type="ECO:0000259" key="11">
    <source>
        <dbReference type="Pfam" id="PF11965"/>
    </source>
</evidence>
<dbReference type="PANTHER" id="PTHR44119:SF1">
    <property type="entry name" value="MAGNESIUM-CHELATASE SUBUNIT CHLH, CHLOROPLASTIC"/>
    <property type="match status" value="1"/>
</dbReference>
<evidence type="ECO:0000256" key="8">
    <source>
        <dbReference type="ARBA" id="ARBA00023444"/>
    </source>
</evidence>
<dbReference type="Proteomes" id="UP001169764">
    <property type="component" value="Unassembled WGS sequence"/>
</dbReference>
<keyword evidence="5" id="KW-0547">Nucleotide-binding</keyword>
<evidence type="ECO:0000256" key="4">
    <source>
        <dbReference type="ARBA" id="ARBA00022598"/>
    </source>
</evidence>
<dbReference type="PANTHER" id="PTHR44119">
    <property type="entry name" value="MAGNESIUM-CHELATASE SUBUNIT CHLH, CHLOROPLASTIC"/>
    <property type="match status" value="1"/>
</dbReference>
<evidence type="ECO:0000256" key="6">
    <source>
        <dbReference type="ARBA" id="ARBA00022840"/>
    </source>
</evidence>
<evidence type="ECO:0000259" key="10">
    <source>
        <dbReference type="Pfam" id="PF02514"/>
    </source>
</evidence>
<evidence type="ECO:0000256" key="1">
    <source>
        <dbReference type="ARBA" id="ARBA00010851"/>
    </source>
</evidence>
<reference evidence="12" key="1">
    <citation type="submission" date="2023-07" db="EMBL/GenBank/DDBJ databases">
        <authorList>
            <person name="Kim M."/>
        </authorList>
    </citation>
    <scope>NUCLEOTIDE SEQUENCE</scope>
    <source>
        <strain evidence="12">BIUV-7</strain>
    </source>
</reference>
<protein>
    <recommendedName>
        <fullName evidence="2">magnesium chelatase</fullName>
        <ecNumber evidence="2">6.6.1.1</ecNumber>
    </recommendedName>
</protein>
<feature type="domain" description="CobN/magnesium chelatase" evidence="10">
    <location>
        <begin position="743"/>
        <end position="1153"/>
    </location>
</feature>
<dbReference type="CDD" id="cd10150">
    <property type="entry name" value="CobN_like"/>
    <property type="match status" value="1"/>
</dbReference>
<dbReference type="GO" id="GO:0016851">
    <property type="term" value="F:magnesium chelatase activity"/>
    <property type="evidence" value="ECO:0007669"/>
    <property type="project" value="UniProtKB-EC"/>
</dbReference>
<keyword evidence="7" id="KW-0149">Chlorophyll biosynthesis</keyword>
<name>A0ABT8YD18_9SPHN</name>
<organism evidence="12 13">
    <name type="scientific">Sphingomonas natans</name>
    <dbReference type="NCBI Taxonomy" id="3063330"/>
    <lineage>
        <taxon>Bacteria</taxon>
        <taxon>Pseudomonadati</taxon>
        <taxon>Pseudomonadota</taxon>
        <taxon>Alphaproteobacteria</taxon>
        <taxon>Sphingomonadales</taxon>
        <taxon>Sphingomonadaceae</taxon>
        <taxon>Sphingomonas</taxon>
    </lineage>
</organism>
<comment type="catalytic activity">
    <reaction evidence="9">
        <text>protoporphyrin IX + Mg(2+) + ATP + H2O = Mg-protoporphyrin IX + ADP + phosphate + 3 H(+)</text>
        <dbReference type="Rhea" id="RHEA:13961"/>
        <dbReference type="ChEBI" id="CHEBI:15377"/>
        <dbReference type="ChEBI" id="CHEBI:15378"/>
        <dbReference type="ChEBI" id="CHEBI:18420"/>
        <dbReference type="ChEBI" id="CHEBI:30616"/>
        <dbReference type="ChEBI" id="CHEBI:43474"/>
        <dbReference type="ChEBI" id="CHEBI:57306"/>
        <dbReference type="ChEBI" id="CHEBI:60492"/>
        <dbReference type="ChEBI" id="CHEBI:456216"/>
        <dbReference type="EC" id="6.6.1.1"/>
    </reaction>
</comment>
<keyword evidence="6" id="KW-0067">ATP-binding</keyword>
<evidence type="ECO:0000256" key="7">
    <source>
        <dbReference type="ARBA" id="ARBA00023171"/>
    </source>
</evidence>
<feature type="domain" description="Magnesium chelatase subunit H N-terminal" evidence="11">
    <location>
        <begin position="8"/>
        <end position="166"/>
    </location>
</feature>
<proteinExistence type="inferred from homology"/>
<dbReference type="EC" id="6.6.1.1" evidence="2"/>
<evidence type="ECO:0000256" key="2">
    <source>
        <dbReference type="ARBA" id="ARBA00012825"/>
    </source>
</evidence>
<gene>
    <name evidence="12" type="ORF">Q4F19_17715</name>
</gene>
<keyword evidence="4 12" id="KW-0436">Ligase</keyword>
<accession>A0ABT8YD18</accession>
<dbReference type="EMBL" id="JAUOTP010000009">
    <property type="protein sequence ID" value="MDO6416228.1"/>
    <property type="molecule type" value="Genomic_DNA"/>
</dbReference>
<comment type="caution">
    <text evidence="12">The sequence shown here is derived from an EMBL/GenBank/DDBJ whole genome shotgun (WGS) entry which is preliminary data.</text>
</comment>
<dbReference type="InterPro" id="IPR003672">
    <property type="entry name" value="CobN/Mg_chltase"/>
</dbReference>
<comment type="pathway">
    <text evidence="8">Porphyrin-containing compound metabolism.</text>
</comment>
<dbReference type="NCBIfam" id="NF009942">
    <property type="entry name" value="PRK13405.1"/>
    <property type="match status" value="1"/>
</dbReference>
<sequence length="1176" mass="126545">MPASAPLHVVIVTLDNHLSGAAERAAARFARDGANITIGFHAASDWDRDAGALGACLADIGRGDIIIATMLFLDDHIRAVLPALQARREACAAMLGLMSGSEVVKLTRLGDYRMDRPAKGPLAMLKRMRGSSKPGSSGVGQMKMLRRLPKMLRFIPGTAQDVRAYFLTLQYWLAGSDDNVVGMVRALAHRYAGHAERAEAPREYPEVGVYHPRLADRMTDQLDALPAAPGTTGTVGLLMLRSYLLGRDAGHYDGVIAALEAKGLRVIPAFASGLDSRPAIEAFFLKDGQATVDAVVSLTGFSLVGGPAYNDAEAAEAMLARLDVPYVAAHPIEFQSLQQWGASRQGLLPIEATMMVAIPELDGAVLPSVFGGRADGSGACTGCARRCTFPASGLTREMRSCPDRAEALAAKVARLVSLRRTDRAARNLAIVLFNFPPNAGATGTAAHLAVWESLHATLARLAREGYDVEVPADVDAVREAVLHGNAARYGADANVHARIAIDDHVRREPHLAEIEAQWGPAPGKQQRDGGTIHVLGARFGKVFVGIQPALGYEGDPMRLLFEGRFTPTHAFSAFYRWLREDFGAHAVLHFGTHGALEFMPGKQAGLSGDCWPERLVGDLPNIYLYAANNPSEGLIAKRRSGATLVSYLTPPVAQAGLYNGLTDLKALLERWRSSPSETEQAALQPLIREGAEALDLDAADLATLAARLYELERELIPHGLHVLGTAMSDKTHAQLVVAAADADLPHANHELDGLIHALDARFIRPAPGGDILHNPKVLPTGRNIHGFDPFRIPSAFACAQGAAQADDLIARHLASGARFPETLAMVLWGTDNLKSEGTQIAQALALIGARPRFDGYGRLAGAELIPLAELGRPRIDVIVTLSGIFRDLLPLQTRMIAEAAWLAATAEESLDHNFVRKHSLAHAARHGCDLETAALRVFSNAEGAYGANVNMLIDEGCWSDPDEIAEVFERQKGYAYGRAGTPARQAELFKTALAGVDLAYQNLDSVELGVTDIDHYVDALGGISRSITRARGTPAPIYIVDATQGPSKVRTLAEQVDLETRTRMLNPAWYEGMLKHGFEGVRTIESHVTNTMGWSATTSAVSPWVYQRISETFMLDADMRERLAELNPKASARVANRLIEASDRQFWSPDAATLAALHAASDELEDRLEGVTAVAA</sequence>
<evidence type="ECO:0000313" key="12">
    <source>
        <dbReference type="EMBL" id="MDO6416228.1"/>
    </source>
</evidence>
<dbReference type="RefSeq" id="WP_303545447.1">
    <property type="nucleotide sequence ID" value="NZ_JAUOTP010000009.1"/>
</dbReference>
<keyword evidence="13" id="KW-1185">Reference proteome</keyword>
<feature type="domain" description="CobN/magnesium chelatase" evidence="10">
    <location>
        <begin position="170"/>
        <end position="742"/>
    </location>
</feature>
<comment type="similarity">
    <text evidence="1">Belongs to the Mg-chelatase subunit H family.</text>
</comment>
<evidence type="ECO:0000256" key="9">
    <source>
        <dbReference type="ARBA" id="ARBA00048693"/>
    </source>
</evidence>
<dbReference type="Pfam" id="PF11965">
    <property type="entry name" value="DUF3479"/>
    <property type="match status" value="1"/>
</dbReference>
<dbReference type="Pfam" id="PF02514">
    <property type="entry name" value="CobN-Mg_chel"/>
    <property type="match status" value="2"/>
</dbReference>
<evidence type="ECO:0000256" key="3">
    <source>
        <dbReference type="ARBA" id="ARBA00022531"/>
    </source>
</evidence>
<evidence type="ECO:0000313" key="13">
    <source>
        <dbReference type="Proteomes" id="UP001169764"/>
    </source>
</evidence>